<proteinExistence type="predicted"/>
<dbReference type="CDD" id="cd23703">
    <property type="entry name" value="mS26_PET12"/>
    <property type="match status" value="1"/>
</dbReference>
<dbReference type="InterPro" id="IPR058940">
    <property type="entry name" value="mS26_fungi"/>
</dbReference>
<dbReference type="Proteomes" id="UP000813461">
    <property type="component" value="Unassembled WGS sequence"/>
</dbReference>
<sequence length="307" mass="33894">MPPRIPVRCPWTSHTAISSSLNGPARTFSSTPAALALGPQSPNYIEVPKPLQPTFPLSPRLKGHLPVPRDIFKTRNAHPKQSDVFIARSTRAPKTLKAPGPHSRDADYRLYKQRLADKRRDALQVGVKELHERKIASEAAHLASVQANYADRRARALAPPREVDVLTQTSVSKGIRDFLAGTLPASSRRANVTGRRTAYARRMQKVQAVRESRLHDLYVNARTFLVEEAQLDEAIEKAFGSEEEPVGWDNRGNMGLRSEGNEGLSPWQGYMPEGVGDMLQKLKGGEGVGLAKERVKKVAEELTGGKM</sequence>
<dbReference type="EMBL" id="JAGMVJ010000022">
    <property type="protein sequence ID" value="KAH7073175.1"/>
    <property type="molecule type" value="Genomic_DNA"/>
</dbReference>
<gene>
    <name evidence="1" type="ORF">FB567DRAFT_454250</name>
</gene>
<evidence type="ECO:0000313" key="1">
    <source>
        <dbReference type="EMBL" id="KAH7073175.1"/>
    </source>
</evidence>
<dbReference type="AlphaFoldDB" id="A0A8K0QWJ7"/>
<protein>
    <submittedName>
        <fullName evidence="1">Uncharacterized protein</fullName>
    </submittedName>
</protein>
<name>A0A8K0QWJ7_9PLEO</name>
<dbReference type="OrthoDB" id="5223508at2759"/>
<comment type="caution">
    <text evidence="1">The sequence shown here is derived from an EMBL/GenBank/DDBJ whole genome shotgun (WGS) entry which is preliminary data.</text>
</comment>
<accession>A0A8K0QWJ7</accession>
<organism evidence="1 2">
    <name type="scientific">Paraphoma chrysanthemicola</name>
    <dbReference type="NCBI Taxonomy" id="798071"/>
    <lineage>
        <taxon>Eukaryota</taxon>
        <taxon>Fungi</taxon>
        <taxon>Dikarya</taxon>
        <taxon>Ascomycota</taxon>
        <taxon>Pezizomycotina</taxon>
        <taxon>Dothideomycetes</taxon>
        <taxon>Pleosporomycetidae</taxon>
        <taxon>Pleosporales</taxon>
        <taxon>Pleosporineae</taxon>
        <taxon>Phaeosphaeriaceae</taxon>
        <taxon>Paraphoma</taxon>
    </lineage>
</organism>
<keyword evidence="2" id="KW-1185">Reference proteome</keyword>
<evidence type="ECO:0000313" key="2">
    <source>
        <dbReference type="Proteomes" id="UP000813461"/>
    </source>
</evidence>
<reference evidence="1" key="1">
    <citation type="journal article" date="2021" name="Nat. Commun.">
        <title>Genetic determinants of endophytism in the Arabidopsis root mycobiome.</title>
        <authorList>
            <person name="Mesny F."/>
            <person name="Miyauchi S."/>
            <person name="Thiergart T."/>
            <person name="Pickel B."/>
            <person name="Atanasova L."/>
            <person name="Karlsson M."/>
            <person name="Huettel B."/>
            <person name="Barry K.W."/>
            <person name="Haridas S."/>
            <person name="Chen C."/>
            <person name="Bauer D."/>
            <person name="Andreopoulos W."/>
            <person name="Pangilinan J."/>
            <person name="LaButti K."/>
            <person name="Riley R."/>
            <person name="Lipzen A."/>
            <person name="Clum A."/>
            <person name="Drula E."/>
            <person name="Henrissat B."/>
            <person name="Kohler A."/>
            <person name="Grigoriev I.V."/>
            <person name="Martin F.M."/>
            <person name="Hacquard S."/>
        </authorList>
    </citation>
    <scope>NUCLEOTIDE SEQUENCE</scope>
    <source>
        <strain evidence="1">MPI-SDFR-AT-0120</strain>
    </source>
</reference>